<gene>
    <name evidence="4" type="ORF">GCM10009844_10260</name>
</gene>
<accession>A0ABP5L1P0</accession>
<dbReference type="Proteomes" id="UP001501771">
    <property type="component" value="Unassembled WGS sequence"/>
</dbReference>
<evidence type="ECO:0000256" key="1">
    <source>
        <dbReference type="ARBA" id="ARBA00022679"/>
    </source>
</evidence>
<evidence type="ECO:0000313" key="4">
    <source>
        <dbReference type="EMBL" id="GAA2140551.1"/>
    </source>
</evidence>
<keyword evidence="1" id="KW-0808">Transferase</keyword>
<name>A0ABP5L1P0_9ACTN</name>
<dbReference type="SUPFAM" id="SSF53448">
    <property type="entry name" value="Nucleotide-diphospho-sugar transferases"/>
    <property type="match status" value="1"/>
</dbReference>
<dbReference type="InterPro" id="IPR025877">
    <property type="entry name" value="MobA-like_NTP_Trfase"/>
</dbReference>
<sequence length="213" mass="22382">MDLPLGTTGFAAVVLAGGTAARLDGADKASLEHAGRTLLEWAVDALIDAHEVVVVGDAVPTTRPVTFTRESPRYGGPVAALLTGRDALARRPTTLGVLAVDMPHVTAYTFRRLHEAARGRDGAFLTDAAGRRQLAGVLDVARLDAVRPGHEDQHGMALHRLLAGLDLAAVPPHGEEGRDVDTWADVRDLQVDNSNPRRVGGCGTAPDLGNLST</sequence>
<dbReference type="PANTHER" id="PTHR19136:SF81">
    <property type="entry name" value="MOLYBDENUM COFACTOR GUANYLYLTRANSFERASE"/>
    <property type="match status" value="1"/>
</dbReference>
<evidence type="ECO:0000256" key="2">
    <source>
        <dbReference type="SAM" id="MobiDB-lite"/>
    </source>
</evidence>
<protein>
    <recommendedName>
        <fullName evidence="3">MobA-like NTP transferase domain-containing protein</fullName>
    </recommendedName>
</protein>
<dbReference type="Pfam" id="PF12804">
    <property type="entry name" value="NTP_transf_3"/>
    <property type="match status" value="1"/>
</dbReference>
<keyword evidence="5" id="KW-1185">Reference proteome</keyword>
<comment type="caution">
    <text evidence="4">The sequence shown here is derived from an EMBL/GenBank/DDBJ whole genome shotgun (WGS) entry which is preliminary data.</text>
</comment>
<feature type="domain" description="MobA-like NTP transferase" evidence="3">
    <location>
        <begin position="12"/>
        <end position="159"/>
    </location>
</feature>
<dbReference type="InterPro" id="IPR029044">
    <property type="entry name" value="Nucleotide-diphossugar_trans"/>
</dbReference>
<dbReference type="RefSeq" id="WP_344148583.1">
    <property type="nucleotide sequence ID" value="NZ_BAAAQR010000002.1"/>
</dbReference>
<proteinExistence type="predicted"/>
<dbReference type="EMBL" id="BAAAQR010000002">
    <property type="protein sequence ID" value="GAA2140551.1"/>
    <property type="molecule type" value="Genomic_DNA"/>
</dbReference>
<organism evidence="4 5">
    <name type="scientific">Nocardioides koreensis</name>
    <dbReference type="NCBI Taxonomy" id="433651"/>
    <lineage>
        <taxon>Bacteria</taxon>
        <taxon>Bacillati</taxon>
        <taxon>Actinomycetota</taxon>
        <taxon>Actinomycetes</taxon>
        <taxon>Propionibacteriales</taxon>
        <taxon>Nocardioidaceae</taxon>
        <taxon>Nocardioides</taxon>
    </lineage>
</organism>
<dbReference type="PANTHER" id="PTHR19136">
    <property type="entry name" value="MOLYBDENUM COFACTOR GUANYLYLTRANSFERASE"/>
    <property type="match status" value="1"/>
</dbReference>
<reference evidence="5" key="1">
    <citation type="journal article" date="2019" name="Int. J. Syst. Evol. Microbiol.">
        <title>The Global Catalogue of Microorganisms (GCM) 10K type strain sequencing project: providing services to taxonomists for standard genome sequencing and annotation.</title>
        <authorList>
            <consortium name="The Broad Institute Genomics Platform"/>
            <consortium name="The Broad Institute Genome Sequencing Center for Infectious Disease"/>
            <person name="Wu L."/>
            <person name="Ma J."/>
        </authorList>
    </citation>
    <scope>NUCLEOTIDE SEQUENCE [LARGE SCALE GENOMIC DNA]</scope>
    <source>
        <strain evidence="5">JCM 16022</strain>
    </source>
</reference>
<dbReference type="Gene3D" id="3.90.550.10">
    <property type="entry name" value="Spore Coat Polysaccharide Biosynthesis Protein SpsA, Chain A"/>
    <property type="match status" value="1"/>
</dbReference>
<evidence type="ECO:0000259" key="3">
    <source>
        <dbReference type="Pfam" id="PF12804"/>
    </source>
</evidence>
<evidence type="ECO:0000313" key="5">
    <source>
        <dbReference type="Proteomes" id="UP001501771"/>
    </source>
</evidence>
<feature type="region of interest" description="Disordered" evidence="2">
    <location>
        <begin position="192"/>
        <end position="213"/>
    </location>
</feature>